<proteinExistence type="inferred from homology"/>
<evidence type="ECO:0000256" key="2">
    <source>
        <dbReference type="ARBA" id="ARBA00007635"/>
    </source>
</evidence>
<dbReference type="Pfam" id="PF00892">
    <property type="entry name" value="EamA"/>
    <property type="match status" value="2"/>
</dbReference>
<dbReference type="PANTHER" id="PTHR31218">
    <property type="entry name" value="WAT1-RELATED PROTEIN"/>
    <property type="match status" value="1"/>
</dbReference>
<reference evidence="8" key="1">
    <citation type="journal article" date="2020" name="Nat. Genet.">
        <title>Genomic diversifications of five Gossypium allopolyploid species and their impact on cotton improvement.</title>
        <authorList>
            <person name="Chen Z.J."/>
            <person name="Sreedasyam A."/>
            <person name="Ando A."/>
            <person name="Song Q."/>
            <person name="De Santiago L.M."/>
            <person name="Hulse-Kemp A.M."/>
            <person name="Ding M."/>
            <person name="Ye W."/>
            <person name="Kirkbride R.C."/>
            <person name="Jenkins J."/>
            <person name="Plott C."/>
            <person name="Lovell J."/>
            <person name="Lin Y.M."/>
            <person name="Vaughn R."/>
            <person name="Liu B."/>
            <person name="Simpson S."/>
            <person name="Scheffler B.E."/>
            <person name="Wen L."/>
            <person name="Saski C.A."/>
            <person name="Grover C.E."/>
            <person name="Hu G."/>
            <person name="Conover J.L."/>
            <person name="Carlson J.W."/>
            <person name="Shu S."/>
            <person name="Boston L.B."/>
            <person name="Williams M."/>
            <person name="Peterson D.G."/>
            <person name="McGee K."/>
            <person name="Jones D.C."/>
            <person name="Wendel J.F."/>
            <person name="Stelly D.M."/>
            <person name="Grimwood J."/>
            <person name="Schmutz J."/>
        </authorList>
    </citation>
    <scope>NUCLEOTIDE SEQUENCE [LARGE SCALE GENOMIC DNA]</scope>
    <source>
        <strain evidence="8">cv. TM-1</strain>
    </source>
</reference>
<evidence type="ECO:0000256" key="5">
    <source>
        <dbReference type="ARBA" id="ARBA00023136"/>
    </source>
</evidence>
<sequence length="396" mass="43621">MGQYICNTYKIKFSLVGKPNISTYFSAFAGFAVSQNMGLSSYLWNALPFMATITVECTDVGISVISKAALSKGMSNVVSVTYFNALGTLILLPYYIFFRDKQAPLTFSLLWRFFLLGLIGSSGQIIFLTGVKFSSPTLSSALVNLIPIFTFLLAVIFRMEKLEMRKSSSQAKLLGAIVAVTGAFVVTLYKGPPVLMSSSPSDFLHHPFDSKQFKWIIGGLSEQSKWIIGGFLLLLVCLSSATWNVLQAATVKEYTDKMTIVFFFTFFIAIQSLVFSVILERNPTAWRLKSTEEVAAILCSAVFGSLYRISIHTWCLEKKGPVYVSMFKPLGIAVAVALTVIFLGESLFLGSVIGSIIILVGFYTVIWGQSNEKKTLKTEVCGLESSHQKTPLIHNS</sequence>
<keyword evidence="8" id="KW-1185">Reference proteome</keyword>
<keyword evidence="5 6" id="KW-0472">Membrane</keyword>
<reference evidence="9" key="2">
    <citation type="submission" date="2025-08" db="UniProtKB">
        <authorList>
            <consortium name="RefSeq"/>
        </authorList>
    </citation>
    <scope>IDENTIFICATION</scope>
</reference>
<evidence type="ECO:0000313" key="8">
    <source>
        <dbReference type="Proteomes" id="UP000818029"/>
    </source>
</evidence>
<evidence type="ECO:0000256" key="3">
    <source>
        <dbReference type="ARBA" id="ARBA00022692"/>
    </source>
</evidence>
<feature type="transmembrane region" description="Helical" evidence="6">
    <location>
        <begin position="141"/>
        <end position="159"/>
    </location>
</feature>
<evidence type="ECO:0000259" key="7">
    <source>
        <dbReference type="Pfam" id="PF00892"/>
    </source>
</evidence>
<dbReference type="InterPro" id="IPR000620">
    <property type="entry name" value="EamA_dom"/>
</dbReference>
<dbReference type="RefSeq" id="XP_016749884.2">
    <property type="nucleotide sequence ID" value="XM_016894395.2"/>
</dbReference>
<protein>
    <recommendedName>
        <fullName evidence="6">WAT1-related protein</fullName>
    </recommendedName>
</protein>
<evidence type="ECO:0000256" key="6">
    <source>
        <dbReference type="RuleBase" id="RU363077"/>
    </source>
</evidence>
<evidence type="ECO:0000313" key="9">
    <source>
        <dbReference type="RefSeq" id="XP_016749884.2"/>
    </source>
</evidence>
<feature type="transmembrane region" description="Helical" evidence="6">
    <location>
        <begin position="109"/>
        <end position="129"/>
    </location>
</feature>
<comment type="similarity">
    <text evidence="2 6">Belongs to the drug/metabolite transporter (DMT) superfamily. Plant drug/metabolite exporter (P-DME) (TC 2.A.7.4) family.</text>
</comment>
<gene>
    <name evidence="9" type="primary">LOC107958582</name>
</gene>
<dbReference type="KEGG" id="ghi:107958582"/>
<feature type="domain" description="EamA" evidence="7">
    <location>
        <begin position="64"/>
        <end position="187"/>
    </location>
</feature>
<evidence type="ECO:0000256" key="4">
    <source>
        <dbReference type="ARBA" id="ARBA00022989"/>
    </source>
</evidence>
<dbReference type="GO" id="GO:0005886">
    <property type="term" value="C:plasma membrane"/>
    <property type="evidence" value="ECO:0000318"/>
    <property type="project" value="GO_Central"/>
</dbReference>
<dbReference type="GeneID" id="107958582"/>
<keyword evidence="4 6" id="KW-1133">Transmembrane helix</keyword>
<dbReference type="InterPro" id="IPR037185">
    <property type="entry name" value="EmrE-like"/>
</dbReference>
<comment type="subcellular location">
    <subcellularLocation>
        <location evidence="1 6">Membrane</location>
        <topology evidence="1 6">Multi-pass membrane protein</topology>
    </subcellularLocation>
</comment>
<keyword evidence="3 6" id="KW-0812">Transmembrane</keyword>
<dbReference type="InterPro" id="IPR030184">
    <property type="entry name" value="WAT1-related"/>
</dbReference>
<feature type="transmembrane region" description="Helical" evidence="6">
    <location>
        <begin position="348"/>
        <end position="367"/>
    </location>
</feature>
<feature type="transmembrane region" description="Helical" evidence="6">
    <location>
        <begin position="226"/>
        <end position="246"/>
    </location>
</feature>
<organism evidence="8 9">
    <name type="scientific">Gossypium hirsutum</name>
    <name type="common">Upland cotton</name>
    <name type="synonym">Gossypium mexicanum</name>
    <dbReference type="NCBI Taxonomy" id="3635"/>
    <lineage>
        <taxon>Eukaryota</taxon>
        <taxon>Viridiplantae</taxon>
        <taxon>Streptophyta</taxon>
        <taxon>Embryophyta</taxon>
        <taxon>Tracheophyta</taxon>
        <taxon>Spermatophyta</taxon>
        <taxon>Magnoliopsida</taxon>
        <taxon>eudicotyledons</taxon>
        <taxon>Gunneridae</taxon>
        <taxon>Pentapetalae</taxon>
        <taxon>rosids</taxon>
        <taxon>malvids</taxon>
        <taxon>Malvales</taxon>
        <taxon>Malvaceae</taxon>
        <taxon>Malvoideae</taxon>
        <taxon>Gossypium</taxon>
    </lineage>
</organism>
<dbReference type="PaxDb" id="3635-A0A1U8PI49"/>
<feature type="transmembrane region" description="Helical" evidence="6">
    <location>
        <begin position="21"/>
        <end position="44"/>
    </location>
</feature>
<dbReference type="GO" id="GO:0022857">
    <property type="term" value="F:transmembrane transporter activity"/>
    <property type="evidence" value="ECO:0007669"/>
    <property type="project" value="InterPro"/>
</dbReference>
<feature type="transmembrane region" description="Helical" evidence="6">
    <location>
        <begin position="322"/>
        <end position="342"/>
    </location>
</feature>
<evidence type="ECO:0000256" key="1">
    <source>
        <dbReference type="ARBA" id="ARBA00004141"/>
    </source>
</evidence>
<accession>A0A1U8PI49</accession>
<name>A0A1U8PI49_GOSHI</name>
<feature type="transmembrane region" description="Helical" evidence="6">
    <location>
        <begin position="77"/>
        <end position="97"/>
    </location>
</feature>
<dbReference type="SUPFAM" id="SSF103481">
    <property type="entry name" value="Multidrug resistance efflux transporter EmrE"/>
    <property type="match status" value="2"/>
</dbReference>
<dbReference type="Proteomes" id="UP000818029">
    <property type="component" value="Chromosome D07"/>
</dbReference>
<feature type="transmembrane region" description="Helical" evidence="6">
    <location>
        <begin position="294"/>
        <end position="310"/>
    </location>
</feature>
<feature type="transmembrane region" description="Helical" evidence="6">
    <location>
        <begin position="171"/>
        <end position="189"/>
    </location>
</feature>
<feature type="domain" description="EamA" evidence="7">
    <location>
        <begin position="228"/>
        <end position="366"/>
    </location>
</feature>
<feature type="transmembrane region" description="Helical" evidence="6">
    <location>
        <begin position="258"/>
        <end position="279"/>
    </location>
</feature>
<dbReference type="AlphaFoldDB" id="A0A1U8PI49"/>